<dbReference type="Pfam" id="PF03732">
    <property type="entry name" value="Retrotrans_gag"/>
    <property type="match status" value="1"/>
</dbReference>
<dbReference type="InterPro" id="IPR005162">
    <property type="entry name" value="Retrotrans_gag_dom"/>
</dbReference>
<keyword evidence="3" id="KW-1185">Reference proteome</keyword>
<feature type="domain" description="Retrotransposon gag" evidence="2">
    <location>
        <begin position="136"/>
        <end position="221"/>
    </location>
</feature>
<dbReference type="OrthoDB" id="1739701at2759"/>
<proteinExistence type="predicted"/>
<feature type="compositionally biased region" description="Basic and acidic residues" evidence="1">
    <location>
        <begin position="344"/>
        <end position="353"/>
    </location>
</feature>
<dbReference type="Gene3D" id="2.40.70.10">
    <property type="entry name" value="Acid Proteases"/>
    <property type="match status" value="1"/>
</dbReference>
<feature type="region of interest" description="Disordered" evidence="1">
    <location>
        <begin position="266"/>
        <end position="325"/>
    </location>
</feature>
<evidence type="ECO:0000256" key="1">
    <source>
        <dbReference type="SAM" id="MobiDB-lite"/>
    </source>
</evidence>
<dbReference type="InterPro" id="IPR021109">
    <property type="entry name" value="Peptidase_aspartic_dom_sf"/>
</dbReference>
<feature type="region of interest" description="Disordered" evidence="1">
    <location>
        <begin position="43"/>
        <end position="83"/>
    </location>
</feature>
<gene>
    <name evidence="4" type="primary">LOC106753444</name>
</gene>
<evidence type="ECO:0000259" key="2">
    <source>
        <dbReference type="Pfam" id="PF03732"/>
    </source>
</evidence>
<feature type="compositionally biased region" description="Basic residues" evidence="1">
    <location>
        <begin position="60"/>
        <end position="69"/>
    </location>
</feature>
<name>A0A1S3TAF0_VIGRR</name>
<accession>A0A1S3TAF0</accession>
<dbReference type="KEGG" id="vra:106753444"/>
<organism evidence="3 4">
    <name type="scientific">Vigna radiata var. radiata</name>
    <name type="common">Mung bean</name>
    <name type="synonym">Phaseolus aureus</name>
    <dbReference type="NCBI Taxonomy" id="3916"/>
    <lineage>
        <taxon>Eukaryota</taxon>
        <taxon>Viridiplantae</taxon>
        <taxon>Streptophyta</taxon>
        <taxon>Embryophyta</taxon>
        <taxon>Tracheophyta</taxon>
        <taxon>Spermatophyta</taxon>
        <taxon>Magnoliopsida</taxon>
        <taxon>eudicotyledons</taxon>
        <taxon>Gunneridae</taxon>
        <taxon>Pentapetalae</taxon>
        <taxon>rosids</taxon>
        <taxon>fabids</taxon>
        <taxon>Fabales</taxon>
        <taxon>Fabaceae</taxon>
        <taxon>Papilionoideae</taxon>
        <taxon>50 kb inversion clade</taxon>
        <taxon>NPAAA clade</taxon>
        <taxon>indigoferoid/millettioid clade</taxon>
        <taxon>Phaseoleae</taxon>
        <taxon>Vigna</taxon>
    </lineage>
</organism>
<dbReference type="AlphaFoldDB" id="A0A1S3TAF0"/>
<sequence length="620" mass="70800">MDGTDHTELITRLQGQLEQQTQMIRQQQEAHQKLVAKIAQLKERRPEATEDNSHTGNHNNGHHNSRNNRHHDDSGPPPRSPELLPFTEEIMQAIMTDRPPPQIEKFDGTTDPEHHLRNFIDSMAFYSNNDPVKCRAFSLSLKDEALEWYYTLPPNSVDSFYTVTTLFKRQFSANRRERVSAAELVNLKQGRDEPLRTFMRRYSETARRVKGVSHEFIINNLPNYLKPGFVSENLYAKLPKTMEELQEKMNKFIEMEDQRHYRKKIEAPVTDAKCDDRRTGDRGRNQRPHRRELKAPLGPRYDHYTHLSAPREKRQANGDVPPESLEEVPNLRAENPNVLVSVREADPESETRPQKGRVGTISRGFVGGGASSSACKRHLRNLRNVHTIARNPLSMPDITFTDRDFHAPDPEQDDPMVIKARIAEYDVSKVLIDQGSSVNILYWTTFQKMALAEEAITPFHEQIVGFAGERVDTRGYLDLRTRLGTGDQSKEIRVRFLLVEANTSYNALLGRPCLNAFGAIVSTPHLAMKFPSGRGEICTVRAYQKTARQCYTASLKATTYRKERRPEAILVDLDPRTNTDDRIQPQGEIKSFVLGKNDEQITNIGADLTLVDESNLATLL</sequence>
<dbReference type="CDD" id="cd00303">
    <property type="entry name" value="retropepsin_like"/>
    <property type="match status" value="1"/>
</dbReference>
<feature type="compositionally biased region" description="Basic and acidic residues" evidence="1">
    <location>
        <begin position="272"/>
        <end position="284"/>
    </location>
</feature>
<protein>
    <submittedName>
        <fullName evidence="4">Uncharacterized protein LOC106753444</fullName>
    </submittedName>
</protein>
<dbReference type="RefSeq" id="XP_014490738.1">
    <property type="nucleotide sequence ID" value="XM_014635252.1"/>
</dbReference>
<dbReference type="PANTHER" id="PTHR33240:SF15">
    <property type="entry name" value="GAG-PRO-LIKE PROTEIN"/>
    <property type="match status" value="1"/>
</dbReference>
<dbReference type="GeneID" id="106753444"/>
<dbReference type="Proteomes" id="UP000087766">
    <property type="component" value="Unplaced"/>
</dbReference>
<evidence type="ECO:0000313" key="3">
    <source>
        <dbReference type="Proteomes" id="UP000087766"/>
    </source>
</evidence>
<dbReference type="PANTHER" id="PTHR33240">
    <property type="entry name" value="OS08G0508500 PROTEIN"/>
    <property type="match status" value="1"/>
</dbReference>
<feature type="region of interest" description="Disordered" evidence="1">
    <location>
        <begin position="344"/>
        <end position="364"/>
    </location>
</feature>
<feature type="compositionally biased region" description="Basic and acidic residues" evidence="1">
    <location>
        <begin position="300"/>
        <end position="316"/>
    </location>
</feature>
<reference evidence="4" key="1">
    <citation type="submission" date="2025-08" db="UniProtKB">
        <authorList>
            <consortium name="RefSeq"/>
        </authorList>
    </citation>
    <scope>IDENTIFICATION</scope>
    <source>
        <tissue evidence="4">Leaf</tissue>
    </source>
</reference>
<feature type="compositionally biased region" description="Basic and acidic residues" evidence="1">
    <location>
        <begin position="43"/>
        <end position="53"/>
    </location>
</feature>
<evidence type="ECO:0000313" key="4">
    <source>
        <dbReference type="RefSeq" id="XP_014490738.1"/>
    </source>
</evidence>